<evidence type="ECO:0000256" key="2">
    <source>
        <dbReference type="ARBA" id="ARBA00009959"/>
    </source>
</evidence>
<dbReference type="GO" id="GO:0051607">
    <property type="term" value="P:defense response to virus"/>
    <property type="evidence" value="ECO:0007669"/>
    <property type="project" value="UniProtKB-UniRule"/>
</dbReference>
<evidence type="ECO:0000256" key="9">
    <source>
        <dbReference type="HAMAP-Rule" id="MF_01471"/>
    </source>
</evidence>
<dbReference type="Pfam" id="PF09827">
    <property type="entry name" value="CRISPR_Cas2"/>
    <property type="match status" value="1"/>
</dbReference>
<dbReference type="NCBIfam" id="TIGR01573">
    <property type="entry name" value="cas2"/>
    <property type="match status" value="1"/>
</dbReference>
<comment type="cofactor">
    <cofactor evidence="1 9">
        <name>Mg(2+)</name>
        <dbReference type="ChEBI" id="CHEBI:18420"/>
    </cofactor>
</comment>
<dbReference type="GO" id="GO:0046872">
    <property type="term" value="F:metal ion binding"/>
    <property type="evidence" value="ECO:0007669"/>
    <property type="project" value="UniProtKB-UniRule"/>
</dbReference>
<evidence type="ECO:0000256" key="5">
    <source>
        <dbReference type="ARBA" id="ARBA00022759"/>
    </source>
</evidence>
<dbReference type="CDD" id="cd09725">
    <property type="entry name" value="Cas2_I_II_III"/>
    <property type="match status" value="1"/>
</dbReference>
<feature type="binding site" evidence="9">
    <location>
        <position position="8"/>
    </location>
    <ligand>
        <name>Mg(2+)</name>
        <dbReference type="ChEBI" id="CHEBI:18420"/>
        <note>catalytic</note>
    </ligand>
</feature>
<dbReference type="InterPro" id="IPR021127">
    <property type="entry name" value="CRISPR_associated_Cas2"/>
</dbReference>
<dbReference type="InterPro" id="IPR019199">
    <property type="entry name" value="Virulence_VapD/CRISPR_Cas2"/>
</dbReference>
<comment type="subunit">
    <text evidence="9">Homodimer, forms a heterotetramer with a Cas1 homodimer.</text>
</comment>
<comment type="function">
    <text evidence="9">CRISPR (clustered regularly interspaced short palindromic repeat), is an adaptive immune system that provides protection against mobile genetic elements (viruses, transposable elements and conjugative plasmids). CRISPR clusters contain sequences complementary to antecedent mobile elements and target invading nucleic acids. CRISPR clusters are transcribed and processed into CRISPR RNA (crRNA). Functions as a ssRNA-specific endoribonuclease. Involved in the integration of spacer DNA into the CRISPR cassette.</text>
</comment>
<evidence type="ECO:0000256" key="7">
    <source>
        <dbReference type="ARBA" id="ARBA00022842"/>
    </source>
</evidence>
<dbReference type="GO" id="GO:0016787">
    <property type="term" value="F:hydrolase activity"/>
    <property type="evidence" value="ECO:0007669"/>
    <property type="project" value="UniProtKB-KW"/>
</dbReference>
<name>A0A4P8L7P1_9BACT</name>
<dbReference type="GO" id="GO:0043571">
    <property type="term" value="P:maintenance of CRISPR repeat elements"/>
    <property type="evidence" value="ECO:0007669"/>
    <property type="project" value="UniProtKB-UniRule"/>
</dbReference>
<keyword evidence="4 9" id="KW-0479">Metal-binding</keyword>
<organism evidence="11 12">
    <name type="scientific">Desulfoglaeba alkanexedens ALDC</name>
    <dbReference type="NCBI Taxonomy" id="980445"/>
    <lineage>
        <taxon>Bacteria</taxon>
        <taxon>Pseudomonadati</taxon>
        <taxon>Thermodesulfobacteriota</taxon>
        <taxon>Syntrophobacteria</taxon>
        <taxon>Syntrophobacterales</taxon>
        <taxon>Syntrophobacteraceae</taxon>
        <taxon>Desulfoglaeba</taxon>
    </lineage>
</organism>
<keyword evidence="7 9" id="KW-0460">Magnesium</keyword>
<sequence length="92" mass="10874">MFYVVAFDISDDRTRYRAVKVLKAFGYRVQKSVFECPDLTEKRFLRLKDRLEALIDFTTDSVRYYRQCRACLDDCEVSGLGELPEVKDYKVV</sequence>
<dbReference type="HAMAP" id="MF_01471">
    <property type="entry name" value="Cas2"/>
    <property type="match status" value="1"/>
</dbReference>
<dbReference type="SUPFAM" id="SSF143430">
    <property type="entry name" value="TTP0101/SSO1404-like"/>
    <property type="match status" value="1"/>
</dbReference>
<dbReference type="KEGG" id="dax:FDQ92_14165"/>
<keyword evidence="3 9" id="KW-0540">Nuclease</keyword>
<dbReference type="PANTHER" id="PTHR34405:SF3">
    <property type="entry name" value="CRISPR-ASSOCIATED ENDORIBONUCLEASE CAS2 3"/>
    <property type="match status" value="1"/>
</dbReference>
<evidence type="ECO:0000256" key="6">
    <source>
        <dbReference type="ARBA" id="ARBA00022801"/>
    </source>
</evidence>
<dbReference type="OrthoDB" id="9798176at2"/>
<dbReference type="RefSeq" id="WP_137425495.1">
    <property type="nucleotide sequence ID" value="NZ_CP040098.1"/>
</dbReference>
<dbReference type="AlphaFoldDB" id="A0A4P8L7P1"/>
<evidence type="ECO:0000256" key="1">
    <source>
        <dbReference type="ARBA" id="ARBA00001946"/>
    </source>
</evidence>
<dbReference type="EMBL" id="CP040098">
    <property type="protein sequence ID" value="QCQ23215.1"/>
    <property type="molecule type" value="Genomic_DNA"/>
</dbReference>
<gene>
    <name evidence="9 11" type="primary">cas2</name>
    <name evidence="11" type="ORF">FDQ92_14165</name>
</gene>
<dbReference type="PIRSF" id="PIRSF032582">
    <property type="entry name" value="Cas2"/>
    <property type="match status" value="1"/>
</dbReference>
<keyword evidence="6 9" id="KW-0378">Hydrolase</keyword>
<dbReference type="Proteomes" id="UP000298602">
    <property type="component" value="Chromosome"/>
</dbReference>
<evidence type="ECO:0000313" key="12">
    <source>
        <dbReference type="Proteomes" id="UP000298602"/>
    </source>
</evidence>
<evidence type="ECO:0000313" key="11">
    <source>
        <dbReference type="EMBL" id="QCQ23215.1"/>
    </source>
</evidence>
<reference evidence="11 12" key="2">
    <citation type="submission" date="2019-05" db="EMBL/GenBank/DDBJ databases">
        <authorList>
            <person name="Suflita J.M."/>
            <person name="Marks C.R."/>
        </authorList>
    </citation>
    <scope>NUCLEOTIDE SEQUENCE [LARGE SCALE GENOMIC DNA]</scope>
    <source>
        <strain evidence="11 12">ALDC</strain>
    </source>
</reference>
<keyword evidence="8 9" id="KW-0051">Antiviral defense</keyword>
<evidence type="ECO:0000256" key="10">
    <source>
        <dbReference type="PIRNR" id="PIRNR032582"/>
    </source>
</evidence>
<dbReference type="EC" id="3.1.-.-" evidence="9"/>
<keyword evidence="12" id="KW-1185">Reference proteome</keyword>
<proteinExistence type="inferred from homology"/>
<evidence type="ECO:0000256" key="4">
    <source>
        <dbReference type="ARBA" id="ARBA00022723"/>
    </source>
</evidence>
<keyword evidence="5 9" id="KW-0255">Endonuclease</keyword>
<dbReference type="PANTHER" id="PTHR34405">
    <property type="entry name" value="CRISPR-ASSOCIATED ENDORIBONUCLEASE CAS2"/>
    <property type="match status" value="1"/>
</dbReference>
<comment type="similarity">
    <text evidence="2 9 10">Belongs to the CRISPR-associated endoribonuclease Cas2 protein family.</text>
</comment>
<evidence type="ECO:0000256" key="8">
    <source>
        <dbReference type="ARBA" id="ARBA00023118"/>
    </source>
</evidence>
<protein>
    <recommendedName>
        <fullName evidence="9">CRISPR-associated endoribonuclease Cas2</fullName>
        <ecNumber evidence="9">3.1.-.-</ecNumber>
    </recommendedName>
</protein>
<accession>A0A4P8L7P1</accession>
<dbReference type="GO" id="GO:0004521">
    <property type="term" value="F:RNA endonuclease activity"/>
    <property type="evidence" value="ECO:0007669"/>
    <property type="project" value="UniProtKB-UniRule"/>
</dbReference>
<reference evidence="11 12" key="1">
    <citation type="submission" date="2019-05" db="EMBL/GenBank/DDBJ databases">
        <title>The Complete Genome Sequence of the n-alkane-degrading Desulfoglaeba alkanexedens ALDC reveals multiple alkylsuccinate synthase gene clusters.</title>
        <authorList>
            <person name="Callaghan A.V."/>
            <person name="Davidova I.A."/>
            <person name="Duncan K.E."/>
            <person name="Morris B."/>
            <person name="McInerney M.J."/>
        </authorList>
    </citation>
    <scope>NUCLEOTIDE SEQUENCE [LARGE SCALE GENOMIC DNA]</scope>
    <source>
        <strain evidence="11 12">ALDC</strain>
    </source>
</reference>
<dbReference type="Gene3D" id="3.30.70.240">
    <property type="match status" value="1"/>
</dbReference>
<evidence type="ECO:0000256" key="3">
    <source>
        <dbReference type="ARBA" id="ARBA00022722"/>
    </source>
</evidence>